<feature type="transmembrane region" description="Helical" evidence="1">
    <location>
        <begin position="1707"/>
        <end position="1728"/>
    </location>
</feature>
<evidence type="ECO:0000256" key="1">
    <source>
        <dbReference type="SAM" id="Phobius"/>
    </source>
</evidence>
<feature type="transmembrane region" description="Helical" evidence="1">
    <location>
        <begin position="1735"/>
        <end position="1753"/>
    </location>
</feature>
<protein>
    <submittedName>
        <fullName evidence="2">Uncharacterized protein</fullName>
    </submittedName>
</protein>
<keyword evidence="1" id="KW-1133">Transmembrane helix</keyword>
<reference evidence="2" key="1">
    <citation type="submission" date="2013-12" db="EMBL/GenBank/DDBJ databases">
        <title>The Genome Sequence of Aphanomyces astaci APO3.</title>
        <authorList>
            <consortium name="The Broad Institute Genomics Platform"/>
            <person name="Russ C."/>
            <person name="Tyler B."/>
            <person name="van West P."/>
            <person name="Dieguez-Uribeondo J."/>
            <person name="Young S.K."/>
            <person name="Zeng Q."/>
            <person name="Gargeya S."/>
            <person name="Fitzgerald M."/>
            <person name="Abouelleil A."/>
            <person name="Alvarado L."/>
            <person name="Chapman S.B."/>
            <person name="Gainer-Dewar J."/>
            <person name="Goldberg J."/>
            <person name="Griggs A."/>
            <person name="Gujja S."/>
            <person name="Hansen M."/>
            <person name="Howarth C."/>
            <person name="Imamovic A."/>
            <person name="Ireland A."/>
            <person name="Larimer J."/>
            <person name="McCowan C."/>
            <person name="Murphy C."/>
            <person name="Pearson M."/>
            <person name="Poon T.W."/>
            <person name="Priest M."/>
            <person name="Roberts A."/>
            <person name="Saif S."/>
            <person name="Shea T."/>
            <person name="Sykes S."/>
            <person name="Wortman J."/>
            <person name="Nusbaum C."/>
            <person name="Birren B."/>
        </authorList>
    </citation>
    <scope>NUCLEOTIDE SEQUENCE [LARGE SCALE GENOMIC DNA]</scope>
    <source>
        <strain evidence="2">APO3</strain>
    </source>
</reference>
<feature type="transmembrane region" description="Helical" evidence="1">
    <location>
        <begin position="736"/>
        <end position="760"/>
    </location>
</feature>
<dbReference type="RefSeq" id="XP_009837159.1">
    <property type="nucleotide sequence ID" value="XM_009838857.1"/>
</dbReference>
<keyword evidence="1" id="KW-0812">Transmembrane</keyword>
<gene>
    <name evidence="2" type="ORF">H257_11822</name>
</gene>
<feature type="transmembrane region" description="Helical" evidence="1">
    <location>
        <begin position="1606"/>
        <end position="1631"/>
    </location>
</feature>
<proteinExistence type="predicted"/>
<feature type="transmembrane region" description="Helical" evidence="1">
    <location>
        <begin position="1003"/>
        <end position="1023"/>
    </location>
</feature>
<organism evidence="2">
    <name type="scientific">Aphanomyces astaci</name>
    <name type="common">Crayfish plague agent</name>
    <dbReference type="NCBI Taxonomy" id="112090"/>
    <lineage>
        <taxon>Eukaryota</taxon>
        <taxon>Sar</taxon>
        <taxon>Stramenopiles</taxon>
        <taxon>Oomycota</taxon>
        <taxon>Saprolegniomycetes</taxon>
        <taxon>Saprolegniales</taxon>
        <taxon>Verrucalvaceae</taxon>
        <taxon>Aphanomyces</taxon>
    </lineage>
</organism>
<dbReference type="VEuPathDB" id="FungiDB:H257_11822"/>
<sequence>MDQHRPSFNSVGLGPPFPLAKFGAVLPCDVVMQRISDLVSATDDTVPASKPRRTSVSIPPRASLSRQDTLCDPSIKDMTMTKTEMAEAALGLSYLVFTLVLTVYYLRLLSPVMLNDLWWAGFNSSGAQSYIIDVFNNQLNLAGTGSIDFTSKSYGLAKDYSTFYTPIEVATAYPLMALKGGTGDLAAVIAALRDTDGPIDLPTQYCWIDLNRTWEVAHTARRQKRCYDRYTANGGVYFEVPLRLVNWQSFMKSNEYNFNQTMGNALRKSAKGLEWIRQTTNNAFMDVATEVAYWNKMGITTFELEYNNLFAWGMDEKIFVQNAFGGNQAISIKNLVYGYRGSLWSTAIMCWGPWNDMNIWGDQGLSLVRNDPDNQRFTPPCSYADYTADPAGYACDPCKAPWNPEPGDCLYKDFESYFGFPPLPGVNMVSANIGPFGSVDLYLVALPPSLKTLVSTFQQLVTVLAQSNDEFNKAFMAIPGYNADPVPPSWTNIQYLYMGGDPSCPVRQGLPYVQSSFSFDASCSEQERHTVLLNKFNMLFALVSSNLQSPVDAAAICSMCPLLAAVCSSVVTSAATALTILIKDYTAKEALQGQINAVRADIAALGVGTIQLAVDTTDGNDAFLSQTLLTTAPAAWDVFGWVYLFEWAVGVREVVSFEGDSNTLSLVSNKYAPVINQAHALEVPKSACQYLWVVSVVVSAILVSVGAIFTGYTVLVRVRIVGRNLFRFNRIVGAVWLGRPLLLVRGMTAVVLLSTSPLTFGVHHGYTQFEFTPRTFIESMIVSGEAMWISYVINDILLLLSGNAPPYFAPISTGVGWIIYFVYDVASPYRITASINRKCEADYRLMRLSCESGQIELGSSSRAITLVIIQLACIFGSFVGVKLWQCNRPSNSQGMNGHLLLSGTAMAFLRKDTLAGGTWVVDRASCVMCGLLTFGSYFFDLKLWLLVQDPQATRTVKWGKKVFPPPQLNNAHRRESIQVKSAPTQSLSPLESSFIKSAPANRIVAIAGLFYVFATIFGSVTYLKLTSTNMANDFWWANYNASREHAFVANLYNQQLVLRPKAGAVALDDSKFIGDADYNMSLPTAVAVLMTPLYVTRVKATDGSDVATVVRGLRNMDACLAPWISTQYCWLNFEKTWEMANSAKRQLRCNQNYTANGAVYLESMLRNVNWNRLASCWGTSLTTAFAAPLSQVDKGSQWWNTVKATRVSESDEVKHWTSFGVTAYKVDWQNYKSVGIIGTFNIHNAFGLSYPMTLKYTNGTFKLTSQTSMKMYWTFASDLWAVTSATSNMGGASLIRNTPNFAFATQSMETILVGNGTIQQPSALTGDTYGAFRNVIGPFGSVDVKHMPPPPSLTALVLQVQDDIAIMRTKSKALSVTFSLLSAKMEANYVPASWIDAGYVYTVGGNLLCSSVSASALGEGVYLYTGAESACGLGMGEFLTTPPTHARLIASVGANIVRPDVTTNESNAICTQIKSFSNMCLSDFIQAPTAFLLNTTLFPDSSVVTKWRAMAVSVQEEIRVLDVNIAQYVMKTPESNITLVRQNLFDSALPAFHYIGWLLAYDWAIAAREVMSFQGDVGSINVITTTIVDLGSLVNPLEIPVNVAYYIRYACVYVTCIMICVAALAMIYLLANRGYVEGLNLFELNRVAGIVWIGRTFVFIRSIAAINLLSTQVLQLEPLNLVYHFVSTNAVVGETATDQAIRHFKTFLAASEVSWLVFVLNDILMVLTQQYTTAYIVKCNFMVWGLSAILSFASPTTHTASLDRKCEFTQVDYQLVCSNGTIAIGSFVRFMTLVGICIGSVLLCYLYERIRHPSLPPPNQNSLFLASSAKFVFDPQRWIAQEVYYIDPASAVINGILSIRSKNTFYIFDLKIWRLFVIEEPVEKRQCLERDGELHLLSAIPLND</sequence>
<feature type="transmembrane region" description="Helical" evidence="1">
    <location>
        <begin position="88"/>
        <end position="106"/>
    </location>
</feature>
<feature type="transmembrane region" description="Helical" evidence="1">
    <location>
        <begin position="1782"/>
        <end position="1807"/>
    </location>
</feature>
<evidence type="ECO:0000313" key="2">
    <source>
        <dbReference type="EMBL" id="ETV73284.1"/>
    </source>
</evidence>
<feature type="transmembrane region" description="Helical" evidence="1">
    <location>
        <begin position="690"/>
        <end position="715"/>
    </location>
</feature>
<dbReference type="GeneID" id="20813818"/>
<keyword evidence="1" id="KW-0472">Membrane</keyword>
<feature type="transmembrane region" description="Helical" evidence="1">
    <location>
        <begin position="1652"/>
        <end position="1674"/>
    </location>
</feature>
<name>W4G2L3_APHAT</name>
<dbReference type="EMBL" id="KI913149">
    <property type="protein sequence ID" value="ETV73284.1"/>
    <property type="molecule type" value="Genomic_DNA"/>
</dbReference>
<feature type="transmembrane region" description="Helical" evidence="1">
    <location>
        <begin position="807"/>
        <end position="823"/>
    </location>
</feature>
<dbReference type="OrthoDB" id="62697at2759"/>
<accession>W4G2L3</accession>